<dbReference type="EMBL" id="CCAG010000749">
    <property type="status" value="NOT_ANNOTATED_CDS"/>
    <property type="molecule type" value="Genomic_DNA"/>
</dbReference>
<feature type="region of interest" description="Disordered" evidence="1">
    <location>
        <begin position="97"/>
        <end position="138"/>
    </location>
</feature>
<dbReference type="AlphaFoldDB" id="A0A1B0FKR4"/>
<reference evidence="2" key="1">
    <citation type="submission" date="2020-05" db="UniProtKB">
        <authorList>
            <consortium name="EnsemblMetazoa"/>
        </authorList>
    </citation>
    <scope>IDENTIFICATION</scope>
    <source>
        <strain evidence="2">Yale</strain>
    </source>
</reference>
<name>A0A1B0FKR4_GLOMM</name>
<organism evidence="2 3">
    <name type="scientific">Glossina morsitans morsitans</name>
    <name type="common">Savannah tsetse fly</name>
    <dbReference type="NCBI Taxonomy" id="37546"/>
    <lineage>
        <taxon>Eukaryota</taxon>
        <taxon>Metazoa</taxon>
        <taxon>Ecdysozoa</taxon>
        <taxon>Arthropoda</taxon>
        <taxon>Hexapoda</taxon>
        <taxon>Insecta</taxon>
        <taxon>Pterygota</taxon>
        <taxon>Neoptera</taxon>
        <taxon>Endopterygota</taxon>
        <taxon>Diptera</taxon>
        <taxon>Brachycera</taxon>
        <taxon>Muscomorpha</taxon>
        <taxon>Hippoboscoidea</taxon>
        <taxon>Glossinidae</taxon>
        <taxon>Glossina</taxon>
    </lineage>
</organism>
<accession>A0A1B0FKR4</accession>
<proteinExistence type="predicted"/>
<feature type="compositionally biased region" description="Acidic residues" evidence="1">
    <location>
        <begin position="104"/>
        <end position="138"/>
    </location>
</feature>
<evidence type="ECO:0000313" key="3">
    <source>
        <dbReference type="Proteomes" id="UP000092444"/>
    </source>
</evidence>
<protein>
    <submittedName>
        <fullName evidence="2">Uncharacterized protein</fullName>
    </submittedName>
</protein>
<dbReference type="Proteomes" id="UP000092444">
    <property type="component" value="Unassembled WGS sequence"/>
</dbReference>
<sequence length="150" mass="16594">VSGDCYFTAFGKKSVQLGLLRADRPVQIDVPNVKPGLAPVEGWVGVPTIHLLSVGLVDLTLPNPAVRGKRRDISRDFALRKDKELMEMLSPPMVSYAKKVRIGDDDDDDDDDDDVDGDYDGDDDDDDDDNVDDNDDDDVLVTIYNPLENN</sequence>
<dbReference type="VEuPathDB" id="VectorBase:GMOY004431"/>
<keyword evidence="3" id="KW-1185">Reference proteome</keyword>
<evidence type="ECO:0000256" key="1">
    <source>
        <dbReference type="SAM" id="MobiDB-lite"/>
    </source>
</evidence>
<evidence type="ECO:0000313" key="2">
    <source>
        <dbReference type="EnsemblMetazoa" id="GMOY004431-PA"/>
    </source>
</evidence>
<dbReference type="EnsemblMetazoa" id="GMOY004431-RA">
    <property type="protein sequence ID" value="GMOY004431-PA"/>
    <property type="gene ID" value="GMOY004431"/>
</dbReference>